<dbReference type="InterPro" id="IPR036179">
    <property type="entry name" value="Ig-like_dom_sf"/>
</dbReference>
<keyword evidence="4" id="KW-1015">Disulfide bond</keyword>
<keyword evidence="3" id="KW-0597">Phosphoprotein</keyword>
<dbReference type="EMBL" id="JAULJE010000024">
    <property type="protein sequence ID" value="KAK1327942.1"/>
    <property type="molecule type" value="Genomic_DNA"/>
</dbReference>
<dbReference type="Pfam" id="PF07679">
    <property type="entry name" value="I-set"/>
    <property type="match status" value="1"/>
</dbReference>
<dbReference type="GO" id="GO:0005737">
    <property type="term" value="C:cytoplasm"/>
    <property type="evidence" value="ECO:0007669"/>
    <property type="project" value="UniProtKB-SubCell"/>
</dbReference>
<dbReference type="Proteomes" id="UP001177744">
    <property type="component" value="Unassembled WGS sequence"/>
</dbReference>
<organism evidence="7 8">
    <name type="scientific">Cnephaeus nilssonii</name>
    <name type="common">Northern bat</name>
    <name type="synonym">Eptesicus nilssonii</name>
    <dbReference type="NCBI Taxonomy" id="3371016"/>
    <lineage>
        <taxon>Eukaryota</taxon>
        <taxon>Metazoa</taxon>
        <taxon>Chordata</taxon>
        <taxon>Craniata</taxon>
        <taxon>Vertebrata</taxon>
        <taxon>Euteleostomi</taxon>
        <taxon>Mammalia</taxon>
        <taxon>Eutheria</taxon>
        <taxon>Laurasiatheria</taxon>
        <taxon>Chiroptera</taxon>
        <taxon>Yangochiroptera</taxon>
        <taxon>Vespertilionidae</taxon>
        <taxon>Cnephaeus</taxon>
    </lineage>
</organism>
<dbReference type="PROSITE" id="PS50835">
    <property type="entry name" value="IG_LIKE"/>
    <property type="match status" value="1"/>
</dbReference>
<dbReference type="PANTHER" id="PTHR35971">
    <property type="entry name" value="SI:DKEY-31G6.6"/>
    <property type="match status" value="1"/>
</dbReference>
<dbReference type="InterPro" id="IPR007110">
    <property type="entry name" value="Ig-like_dom"/>
</dbReference>
<evidence type="ECO:0000313" key="7">
    <source>
        <dbReference type="EMBL" id="KAK1327942.1"/>
    </source>
</evidence>
<dbReference type="InterPro" id="IPR013783">
    <property type="entry name" value="Ig-like_fold"/>
</dbReference>
<feature type="compositionally biased region" description="Gly residues" evidence="5">
    <location>
        <begin position="81"/>
        <end position="90"/>
    </location>
</feature>
<accession>A0AA40HBQ7</accession>
<dbReference type="SMART" id="SM00409">
    <property type="entry name" value="IG"/>
    <property type="match status" value="1"/>
</dbReference>
<feature type="compositionally biased region" description="Gly residues" evidence="5">
    <location>
        <begin position="221"/>
        <end position="231"/>
    </location>
</feature>
<dbReference type="Gene3D" id="2.60.40.10">
    <property type="entry name" value="Immunoglobulins"/>
    <property type="match status" value="1"/>
</dbReference>
<keyword evidence="8" id="KW-1185">Reference proteome</keyword>
<dbReference type="AlphaFoldDB" id="A0AA40HBQ7"/>
<feature type="region of interest" description="Disordered" evidence="5">
    <location>
        <begin position="26"/>
        <end position="452"/>
    </location>
</feature>
<sequence>MGPYSLDTGLHVSSAWLVVEPGQDQGLLTTGADHQVQGQGAPASDAQESSGASGERGAPREQGGAPGGAGLDPGRQFPAGLDGGGLGAPGSPGDRGAPRGKGGSADQAGAVGAPGCLDGRGAMEGAAWAGAGAPGSRGGDGSRKAGAGAGTADRGRADAQGGPGPRGAGDSQLGGGGAAAASGTGTGEARDGGRGPGQRGKSALASADGPGVSRARAPGRGDQGPDGGRAGAGSQPPGSGVDGAAFGGTQEGPGAAGPGEAGGRQRPGARESRGSGAGSRRRPAAPGTWTEPGTAWKVPLAAKTPETDPRTPGARGPRPAEDGEEEGGPGGLRTTRPRRRTGPPRGSRSRTRSGATAGGAERRALEEAGGRGPRPGAEDDAGSGGEAPREDGSPAGSRGASAEGRPGAGGRGQDAPRSPRGRHKLGTGCFCEGGPRRQPGAAPQGHFSRGLADTEARLGEAVTLSCTLSRDLGPGAWFKDGVQLSAQDELVLEQEGLVRRLLIAHAQGAHAGKYSFVAGDQKSEATLTVRDPPVIAPDVMARLKEPWWSRRGSR</sequence>
<protein>
    <recommendedName>
        <fullName evidence="6">Ig-like domain-containing protein</fullName>
    </recommendedName>
</protein>
<dbReference type="SUPFAM" id="SSF48726">
    <property type="entry name" value="Immunoglobulin"/>
    <property type="match status" value="1"/>
</dbReference>
<evidence type="ECO:0000259" key="6">
    <source>
        <dbReference type="PROSITE" id="PS50835"/>
    </source>
</evidence>
<feature type="compositionally biased region" description="Gly residues" evidence="5">
    <location>
        <begin position="245"/>
        <end position="262"/>
    </location>
</feature>
<proteinExistence type="predicted"/>
<gene>
    <name evidence="7" type="ORF">QTO34_012364</name>
</gene>
<keyword evidence="2" id="KW-0963">Cytoplasm</keyword>
<feature type="domain" description="Ig-like" evidence="6">
    <location>
        <begin position="443"/>
        <end position="528"/>
    </location>
</feature>
<evidence type="ECO:0000256" key="1">
    <source>
        <dbReference type="ARBA" id="ARBA00004496"/>
    </source>
</evidence>
<dbReference type="InterPro" id="IPR052385">
    <property type="entry name" value="Obscurin/Obscurin-like_Reg"/>
</dbReference>
<dbReference type="InterPro" id="IPR013098">
    <property type="entry name" value="Ig_I-set"/>
</dbReference>
<dbReference type="InterPro" id="IPR003599">
    <property type="entry name" value="Ig_sub"/>
</dbReference>
<comment type="subcellular location">
    <subcellularLocation>
        <location evidence="1">Cytoplasm</location>
    </subcellularLocation>
</comment>
<evidence type="ECO:0000256" key="3">
    <source>
        <dbReference type="ARBA" id="ARBA00022553"/>
    </source>
</evidence>
<name>A0AA40HBQ7_CNENI</name>
<comment type="caution">
    <text evidence="7">The sequence shown here is derived from an EMBL/GenBank/DDBJ whole genome shotgun (WGS) entry which is preliminary data.</text>
</comment>
<feature type="compositionally biased region" description="Gly residues" evidence="5">
    <location>
        <begin position="161"/>
        <end position="178"/>
    </location>
</feature>
<feature type="compositionally biased region" description="Low complexity" evidence="5">
    <location>
        <begin position="119"/>
        <end position="131"/>
    </location>
</feature>
<evidence type="ECO:0000256" key="4">
    <source>
        <dbReference type="ARBA" id="ARBA00023157"/>
    </source>
</evidence>
<reference evidence="7" key="1">
    <citation type="submission" date="2023-06" db="EMBL/GenBank/DDBJ databases">
        <title>Reference genome for the Northern bat (Eptesicus nilssonii), a most northern bat species.</title>
        <authorList>
            <person name="Laine V.N."/>
            <person name="Pulliainen A.T."/>
            <person name="Lilley T.M."/>
        </authorList>
    </citation>
    <scope>NUCLEOTIDE SEQUENCE</scope>
    <source>
        <strain evidence="7">BLF_Eptnil</strain>
        <tissue evidence="7">Kidney</tissue>
    </source>
</reference>
<feature type="compositionally biased region" description="Basic residues" evidence="5">
    <location>
        <begin position="335"/>
        <end position="351"/>
    </location>
</feature>
<evidence type="ECO:0000256" key="2">
    <source>
        <dbReference type="ARBA" id="ARBA00022490"/>
    </source>
</evidence>
<evidence type="ECO:0000256" key="5">
    <source>
        <dbReference type="SAM" id="MobiDB-lite"/>
    </source>
</evidence>
<dbReference type="PANTHER" id="PTHR35971:SF5">
    <property type="entry name" value="OBSCURIN LIKE CYTOSKELETAL ADAPTOR 1"/>
    <property type="match status" value="1"/>
</dbReference>
<evidence type="ECO:0000313" key="8">
    <source>
        <dbReference type="Proteomes" id="UP001177744"/>
    </source>
</evidence>
<feature type="compositionally biased region" description="Basic and acidic residues" evidence="5">
    <location>
        <begin position="360"/>
        <end position="369"/>
    </location>
</feature>